<evidence type="ECO:0000259" key="4">
    <source>
        <dbReference type="Pfam" id="PF00561"/>
    </source>
</evidence>
<feature type="transmembrane region" description="Helical" evidence="3">
    <location>
        <begin position="383"/>
        <end position="402"/>
    </location>
</feature>
<feature type="transmembrane region" description="Helical" evidence="3">
    <location>
        <begin position="538"/>
        <end position="556"/>
    </location>
</feature>
<comment type="caution">
    <text evidence="5">The sequence shown here is derived from an EMBL/GenBank/DDBJ whole genome shotgun (WGS) entry which is preliminary data.</text>
</comment>
<feature type="transmembrane region" description="Helical" evidence="3">
    <location>
        <begin position="439"/>
        <end position="460"/>
    </location>
</feature>
<dbReference type="Gene3D" id="3.40.50.1820">
    <property type="entry name" value="alpha/beta hydrolase"/>
    <property type="match status" value="1"/>
</dbReference>
<feature type="transmembrane region" description="Helical" evidence="3">
    <location>
        <begin position="591"/>
        <end position="613"/>
    </location>
</feature>
<dbReference type="InterPro" id="IPR050261">
    <property type="entry name" value="FrsA_esterase"/>
</dbReference>
<feature type="transmembrane region" description="Helical" evidence="3">
    <location>
        <begin position="472"/>
        <end position="490"/>
    </location>
</feature>
<dbReference type="InterPro" id="IPR000073">
    <property type="entry name" value="AB_hydrolase_1"/>
</dbReference>
<dbReference type="SUPFAM" id="SSF53474">
    <property type="entry name" value="alpha/beta-Hydrolases"/>
    <property type="match status" value="1"/>
</dbReference>
<dbReference type="InterPro" id="IPR029058">
    <property type="entry name" value="AB_hydrolase_fold"/>
</dbReference>
<dbReference type="RefSeq" id="WP_215787898.1">
    <property type="nucleotide sequence ID" value="NZ_JAHKKG010000004.1"/>
</dbReference>
<feature type="compositionally biased region" description="Low complexity" evidence="2">
    <location>
        <begin position="323"/>
        <end position="354"/>
    </location>
</feature>
<dbReference type="GO" id="GO:0016787">
    <property type="term" value="F:hydrolase activity"/>
    <property type="evidence" value="ECO:0007669"/>
    <property type="project" value="UniProtKB-KW"/>
</dbReference>
<reference evidence="5 6" key="1">
    <citation type="submission" date="2021-06" db="EMBL/GenBank/DDBJ databases">
        <title>Actinoplanes lichenicola sp. nov., and Actinoplanes ovalisporus sp. nov., isolated from lichen in Thailand.</title>
        <authorList>
            <person name="Saeng-In P."/>
            <person name="Kanchanasin P."/>
            <person name="Yuki M."/>
            <person name="Kudo T."/>
            <person name="Ohkuma M."/>
            <person name="Phongsopitanun W."/>
            <person name="Tanasupawat S."/>
        </authorList>
    </citation>
    <scope>NUCLEOTIDE SEQUENCE [LARGE SCALE GENOMIC DNA]</scope>
    <source>
        <strain evidence="5 6">NBRC 110975</strain>
    </source>
</reference>
<dbReference type="Pfam" id="PF00561">
    <property type="entry name" value="Abhydrolase_1"/>
    <property type="match status" value="1"/>
</dbReference>
<name>A0ABS5YN44_9ACTN</name>
<feature type="transmembrane region" description="Helical" evidence="3">
    <location>
        <begin position="408"/>
        <end position="427"/>
    </location>
</feature>
<feature type="compositionally biased region" description="Low complexity" evidence="2">
    <location>
        <begin position="283"/>
        <end position="304"/>
    </location>
</feature>
<keyword evidence="3" id="KW-1133">Transmembrane helix</keyword>
<evidence type="ECO:0000256" key="1">
    <source>
        <dbReference type="ARBA" id="ARBA00038115"/>
    </source>
</evidence>
<keyword evidence="6" id="KW-1185">Reference proteome</keyword>
<feature type="region of interest" description="Disordered" evidence="2">
    <location>
        <begin position="277"/>
        <end position="360"/>
    </location>
</feature>
<evidence type="ECO:0000313" key="5">
    <source>
        <dbReference type="EMBL" id="MBU2664888.1"/>
    </source>
</evidence>
<feature type="transmembrane region" description="Helical" evidence="3">
    <location>
        <begin position="237"/>
        <end position="257"/>
    </location>
</feature>
<keyword evidence="3" id="KW-0472">Membrane</keyword>
<comment type="similarity">
    <text evidence="1">Belongs to the AB hydrolase superfamily. FUS2 hydrolase family.</text>
</comment>
<gene>
    <name evidence="5" type="ORF">KOI35_15400</name>
</gene>
<protein>
    <submittedName>
        <fullName evidence="5">Alpha/beta fold hydrolase</fullName>
    </submittedName>
</protein>
<proteinExistence type="inferred from homology"/>
<feature type="transmembrane region" description="Helical" evidence="3">
    <location>
        <begin position="562"/>
        <end position="584"/>
    </location>
</feature>
<keyword evidence="3" id="KW-0812">Transmembrane</keyword>
<evidence type="ECO:0000313" key="6">
    <source>
        <dbReference type="Proteomes" id="UP001519654"/>
    </source>
</evidence>
<keyword evidence="5" id="KW-0378">Hydrolase</keyword>
<evidence type="ECO:0000256" key="2">
    <source>
        <dbReference type="SAM" id="MobiDB-lite"/>
    </source>
</evidence>
<sequence>MDLARRWLPPLLALIAFATGGLLFARVDDGMVRDHVVADGVPLDIVRPPSADRTPGVVVVHGFAGSARLMAPFGDTLAARGYTVVLPDLDGHGANTRSPVDLQRDLDVAVAHLRSLPSVDPARIALVGHSMGATAVTTYAAAHPDIAATVAISLPSAVASPSPSSSPLLALVGQFEFPGFHKAASAAGGRAEVVPGAEHISILYASRTHHRTADWLDSTLDRPATGALPSPMRRLTAAGFLFLGLLLGFAPVTRLLLGRPTPGGGWLGRRAAGSGRLDHLEQSAGPGSSAAGSPSPVGGSRSSAAGGGRRAAGSGRLDHLEQSAGPRSSAAGSPSPAGGSRSSAAGSRSPARARVQASSRVGRIRSSAHAWFRELISPRFGRVAAVAAGAAVLAVLVAPFLPSTRLQLGGFTAGFTGLMGVAVLAYLRKPFSPPGGVRSLLAAPVLIAYTAAAIALPLQLGFTHAIPVGPRWWLLVLVWAGFAVLAYATGRLDSGSAPAYASGRLGNGSAPADASGRLGNGSVRASASGRAGGGSVRADLIVSAIAVAGLTAAAVTGLTSGFLVLVVPLLVVLMLIQCALNAILRATGSPPWLIALPGALLVAWPIATTLPVVM</sequence>
<dbReference type="EMBL" id="JAHKKG010000004">
    <property type="protein sequence ID" value="MBU2664888.1"/>
    <property type="molecule type" value="Genomic_DNA"/>
</dbReference>
<dbReference type="Proteomes" id="UP001519654">
    <property type="component" value="Unassembled WGS sequence"/>
</dbReference>
<organism evidence="5 6">
    <name type="scientific">Paractinoplanes bogorensis</name>
    <dbReference type="NCBI Taxonomy" id="1610840"/>
    <lineage>
        <taxon>Bacteria</taxon>
        <taxon>Bacillati</taxon>
        <taxon>Actinomycetota</taxon>
        <taxon>Actinomycetes</taxon>
        <taxon>Micromonosporales</taxon>
        <taxon>Micromonosporaceae</taxon>
        <taxon>Paractinoplanes</taxon>
    </lineage>
</organism>
<evidence type="ECO:0000256" key="3">
    <source>
        <dbReference type="SAM" id="Phobius"/>
    </source>
</evidence>
<feature type="domain" description="AB hydrolase-1" evidence="4">
    <location>
        <begin position="57"/>
        <end position="180"/>
    </location>
</feature>
<dbReference type="PANTHER" id="PTHR22946">
    <property type="entry name" value="DIENELACTONE HYDROLASE DOMAIN-CONTAINING PROTEIN-RELATED"/>
    <property type="match status" value="1"/>
</dbReference>
<accession>A0ABS5YN44</accession>